<keyword evidence="2" id="KW-0378">Hydrolase</keyword>
<dbReference type="EMBL" id="NHNI01000001">
    <property type="protein sequence ID" value="OZY87092.1"/>
    <property type="molecule type" value="Genomic_DNA"/>
</dbReference>
<evidence type="ECO:0000313" key="4">
    <source>
        <dbReference type="Proteomes" id="UP000216101"/>
    </source>
</evidence>
<dbReference type="GO" id="GO:0047617">
    <property type="term" value="F:fatty acyl-CoA hydrolase activity"/>
    <property type="evidence" value="ECO:0007669"/>
    <property type="project" value="TreeGrafter"/>
</dbReference>
<comment type="caution">
    <text evidence="3">The sequence shown here is derived from an EMBL/GenBank/DDBJ whole genome shotgun (WGS) entry which is preliminary data.</text>
</comment>
<gene>
    <name evidence="3" type="ORF">CBP51_08930</name>
</gene>
<reference evidence="4" key="1">
    <citation type="submission" date="2017-05" db="EMBL/GenBank/DDBJ databases">
        <authorList>
            <person name="Barney B.M."/>
        </authorList>
    </citation>
    <scope>NUCLEOTIDE SEQUENCE [LARGE SCALE GENOMIC DNA]</scope>
    <source>
        <strain evidence="4">PSBB022</strain>
    </source>
</reference>
<dbReference type="PIRSF" id="PIRSF003230">
    <property type="entry name" value="YbgC"/>
    <property type="match status" value="1"/>
</dbReference>
<accession>A0A266QB59</accession>
<comment type="similarity">
    <text evidence="1">Belongs to the 4-hydroxybenzoyl-CoA thioesterase family.</text>
</comment>
<dbReference type="Pfam" id="PF13279">
    <property type="entry name" value="4HBT_2"/>
    <property type="match status" value="1"/>
</dbReference>
<organism evidence="3 4">
    <name type="scientific">Cellvibrio mixtus</name>
    <dbReference type="NCBI Taxonomy" id="39650"/>
    <lineage>
        <taxon>Bacteria</taxon>
        <taxon>Pseudomonadati</taxon>
        <taxon>Pseudomonadota</taxon>
        <taxon>Gammaproteobacteria</taxon>
        <taxon>Cellvibrionales</taxon>
        <taxon>Cellvibrionaceae</taxon>
        <taxon>Cellvibrio</taxon>
    </lineage>
</organism>
<dbReference type="InterPro" id="IPR029069">
    <property type="entry name" value="HotDog_dom_sf"/>
</dbReference>
<dbReference type="Proteomes" id="UP000216101">
    <property type="component" value="Unassembled WGS sequence"/>
</dbReference>
<evidence type="ECO:0000313" key="3">
    <source>
        <dbReference type="EMBL" id="OZY87092.1"/>
    </source>
</evidence>
<dbReference type="PANTHER" id="PTHR31793">
    <property type="entry name" value="4-HYDROXYBENZOYL-COA THIOESTERASE FAMILY MEMBER"/>
    <property type="match status" value="1"/>
</dbReference>
<dbReference type="InterPro" id="IPR050563">
    <property type="entry name" value="4-hydroxybenzoyl-CoA_TE"/>
</dbReference>
<sequence length="145" mass="16653">MQRRREPSALLSMDTAITVPFFDVDSMNIVWHGHYCKYLEMARCNLLDKLGYNYTDMKQSGFMFPIVDMQIKYIQPLVFEQQVIVTASLIEWEYRLKIHYVIRDALTGAVLSKAHTVQAAVDAETKLLRIGCPDALLDKVKLLAP</sequence>
<keyword evidence="4" id="KW-1185">Reference proteome</keyword>
<dbReference type="Gene3D" id="3.10.129.10">
    <property type="entry name" value="Hotdog Thioesterase"/>
    <property type="match status" value="1"/>
</dbReference>
<dbReference type="SUPFAM" id="SSF54637">
    <property type="entry name" value="Thioesterase/thiol ester dehydrase-isomerase"/>
    <property type="match status" value="1"/>
</dbReference>
<dbReference type="AlphaFoldDB" id="A0A266QB59"/>
<evidence type="ECO:0000256" key="1">
    <source>
        <dbReference type="ARBA" id="ARBA00005953"/>
    </source>
</evidence>
<proteinExistence type="inferred from homology"/>
<dbReference type="CDD" id="cd00586">
    <property type="entry name" value="4HBT"/>
    <property type="match status" value="1"/>
</dbReference>
<protein>
    <submittedName>
        <fullName evidence="3">Thioesterase</fullName>
    </submittedName>
</protein>
<dbReference type="RefSeq" id="WP_094984581.1">
    <property type="nucleotide sequence ID" value="NZ_NHNI01000001.1"/>
</dbReference>
<dbReference type="InterPro" id="IPR006684">
    <property type="entry name" value="YbgC/YbaW"/>
</dbReference>
<evidence type="ECO:0000256" key="2">
    <source>
        <dbReference type="ARBA" id="ARBA00022801"/>
    </source>
</evidence>
<name>A0A266QB59_9GAMM</name>
<dbReference type="PANTHER" id="PTHR31793:SF27">
    <property type="entry name" value="NOVEL THIOESTERASE SUPERFAMILY DOMAIN AND SAPOSIN A-TYPE DOMAIN CONTAINING PROTEIN (0610012H03RIK)"/>
    <property type="match status" value="1"/>
</dbReference>